<name>A0A926NXV9_9SPHI</name>
<evidence type="ECO:0000313" key="2">
    <source>
        <dbReference type="Proteomes" id="UP000619078"/>
    </source>
</evidence>
<gene>
    <name evidence="1" type="ORF">IDJ76_12160</name>
</gene>
<evidence type="ECO:0000313" key="1">
    <source>
        <dbReference type="EMBL" id="MBD1393853.1"/>
    </source>
</evidence>
<reference evidence="1" key="1">
    <citation type="submission" date="2020-09" db="EMBL/GenBank/DDBJ databases">
        <title>Novel species of Mucilaginibacter isolated from a glacier on the Tibetan Plateau.</title>
        <authorList>
            <person name="Liu Q."/>
            <person name="Xin Y.-H."/>
        </authorList>
    </citation>
    <scope>NUCLEOTIDE SEQUENCE</scope>
    <source>
        <strain evidence="1">ZB1P21</strain>
    </source>
</reference>
<dbReference type="RefSeq" id="WP_191163585.1">
    <property type="nucleotide sequence ID" value="NZ_JACWMX010000004.1"/>
</dbReference>
<organism evidence="1 2">
    <name type="scientific">Mucilaginibacter glaciei</name>
    <dbReference type="NCBI Taxonomy" id="2772109"/>
    <lineage>
        <taxon>Bacteria</taxon>
        <taxon>Pseudomonadati</taxon>
        <taxon>Bacteroidota</taxon>
        <taxon>Sphingobacteriia</taxon>
        <taxon>Sphingobacteriales</taxon>
        <taxon>Sphingobacteriaceae</taxon>
        <taxon>Mucilaginibacter</taxon>
    </lineage>
</organism>
<protein>
    <submittedName>
        <fullName evidence="1">Uncharacterized protein</fullName>
    </submittedName>
</protein>
<comment type="caution">
    <text evidence="1">The sequence shown here is derived from an EMBL/GenBank/DDBJ whole genome shotgun (WGS) entry which is preliminary data.</text>
</comment>
<dbReference type="AlphaFoldDB" id="A0A926NXV9"/>
<keyword evidence="2" id="KW-1185">Reference proteome</keyword>
<accession>A0A926NXV9</accession>
<dbReference type="Proteomes" id="UP000619078">
    <property type="component" value="Unassembled WGS sequence"/>
</dbReference>
<proteinExistence type="predicted"/>
<dbReference type="EMBL" id="JACWMX010000004">
    <property type="protein sequence ID" value="MBD1393853.1"/>
    <property type="molecule type" value="Genomic_DNA"/>
</dbReference>
<sequence length="77" mass="8511">MDLQTEKLDLLQTIINSDDAGLISDLKALVDTRRIDWFDELSPDNQSDILEGIAQADAGNTVPHSEAVKLFGKWGLK</sequence>